<gene>
    <name evidence="1" type="ORF">EBBID32_45250</name>
</gene>
<dbReference type="EMBL" id="CAVK010000250">
    <property type="protein sequence ID" value="CCW20154.1"/>
    <property type="molecule type" value="Genomic_DNA"/>
</dbReference>
<dbReference type="Gene3D" id="3.40.50.1110">
    <property type="entry name" value="SGNH hydrolase"/>
    <property type="match status" value="1"/>
</dbReference>
<evidence type="ECO:0000313" key="2">
    <source>
        <dbReference type="Proteomes" id="UP000013201"/>
    </source>
</evidence>
<evidence type="ECO:0000313" key="1">
    <source>
        <dbReference type="EMBL" id="CCW20154.1"/>
    </source>
</evidence>
<dbReference type="GO" id="GO:0016788">
    <property type="term" value="F:hydrolase activity, acting on ester bonds"/>
    <property type="evidence" value="ECO:0007669"/>
    <property type="project" value="UniProtKB-ARBA"/>
</dbReference>
<dbReference type="InterPro" id="IPR036514">
    <property type="entry name" value="SGNH_hydro_sf"/>
</dbReference>
<sequence>MTLAGLSPAGALIVRAGEPFALQVGYVDEADALQDLTGRLFALAIRYTDQTVPILTIDAELDGLAVTAVALGTAEQASLIYAAGLARSLSYDFMELTGGATASRLTERVAVEPGSDIPGDVVPQYMDLPMLSVTVAAQRKLVVERGRPGFGAERRLYDAGLIDEPTVPKMDERYLQAGAEGARPFAEQAEAARDQALAAEAQTGQDRLHTSQDALATEARLEQAESAANRAELALGIVLLAAGGEPFLTIEEGELVTPNGQQFVAYGPENNWATRYLMVAGAGVAQDSYPNRTALDAAVADVSYQITRRAQLPAADGFERVLSDDIIWAAPGETSGPVAMRSGDFHARMPYSIGGPVLDDFWPHVESADEQGNALLAVHPDGYAYIPDTVPFLSDTLVYVVVSEDMAILVATTPEGGNDPDPEVVGEWSASERDGHIWVGATGTALVRISDTAGTNLTDPEIVGNSVRWTDFATGMGVTTSVDLSVTTEFGATITTVEHITASGQSLSRGSALSPPVTTGAPDPLRLMMFDQGVNASDTTALSAANFDTFASASVTASEPPVLSAGRAFLSDKASTVGVLVSCHGVGGYRYDQLCKGTVPYANQITAITTAARRETLAGRNYRMRYHEWTQGEADSGNAVGVYLGKQVEYQADLTTDYQEIVGTTDEVIIVTTQVSNFTAYSLTQAPPMTLELLESSILYPDKFICTGPKYHLPYVDSTHTTAEGSIHFGHCNGRAMRLHREGDWNGPLYVLSAVRTGDSVVLTFNAPYGGAPIDLNTSIVSDPGNYGVTFHQTGGAAVTVTGVAVTGDFEITVTLSATPTGTDQKIGIAATGTAGQPAGPTTGGRSCIRSAVAETDPEGRACDYYACHQFIAIS</sequence>
<name>N1MTS5_9SPHN</name>
<dbReference type="SUPFAM" id="SSF52266">
    <property type="entry name" value="SGNH hydrolase"/>
    <property type="match status" value="1"/>
</dbReference>
<reference evidence="1 2" key="1">
    <citation type="submission" date="2013-03" db="EMBL/GenBank/DDBJ databases">
        <authorList>
            <person name="Le V."/>
        </authorList>
    </citation>
    <scope>NUCLEOTIDE SEQUENCE [LARGE SCALE GENOMIC DNA]</scope>
    <source>
        <strain evidence="1 2">BiD32</strain>
    </source>
</reference>
<reference evidence="2" key="2">
    <citation type="submission" date="2013-04" db="EMBL/GenBank/DDBJ databases">
        <title>Bisphenol A degrading Sphingobium sp. strain BiD32.</title>
        <authorList>
            <person name="Nielsen J.L."/>
            <person name="Zhou N.A."/>
            <person name="Kjeldal H."/>
        </authorList>
    </citation>
    <scope>NUCLEOTIDE SEQUENCE [LARGE SCALE GENOMIC DNA]</scope>
    <source>
        <strain evidence="2">BiD32</strain>
    </source>
</reference>
<dbReference type="RefSeq" id="WP_006967465.1">
    <property type="nucleotide sequence ID" value="NZ_CAVK010000250.1"/>
</dbReference>
<dbReference type="AlphaFoldDB" id="N1MTS5"/>
<dbReference type="OrthoDB" id="6992660at2"/>
<organism evidence="1 2">
    <name type="scientific">Sphingobium indicum BiD32</name>
    <dbReference type="NCBI Taxonomy" id="1301087"/>
    <lineage>
        <taxon>Bacteria</taxon>
        <taxon>Pseudomonadati</taxon>
        <taxon>Pseudomonadota</taxon>
        <taxon>Alphaproteobacteria</taxon>
        <taxon>Sphingomonadales</taxon>
        <taxon>Sphingomonadaceae</taxon>
        <taxon>Sphingobium</taxon>
    </lineage>
</organism>
<keyword evidence="2" id="KW-1185">Reference proteome</keyword>
<proteinExistence type="predicted"/>
<comment type="caution">
    <text evidence="1">The sequence shown here is derived from an EMBL/GenBank/DDBJ whole genome shotgun (WGS) entry which is preliminary data.</text>
</comment>
<dbReference type="Proteomes" id="UP000013201">
    <property type="component" value="Unassembled WGS sequence"/>
</dbReference>
<protein>
    <submittedName>
        <fullName evidence="1">Uncharacterized protein</fullName>
    </submittedName>
</protein>
<accession>N1MTS5</accession>